<evidence type="ECO:0000256" key="4">
    <source>
        <dbReference type="ARBA" id="ARBA00022553"/>
    </source>
</evidence>
<keyword evidence="10" id="KW-1133">Transmembrane helix</keyword>
<dbReference type="InterPro" id="IPR036890">
    <property type="entry name" value="HATPase_C_sf"/>
</dbReference>
<dbReference type="SMART" id="SM00388">
    <property type="entry name" value="HisKA"/>
    <property type="match status" value="1"/>
</dbReference>
<dbReference type="SUPFAM" id="SSF47384">
    <property type="entry name" value="Homodimeric domain of signal transducing histidine kinase"/>
    <property type="match status" value="1"/>
</dbReference>
<comment type="caution">
    <text evidence="12">The sequence shown here is derived from an EMBL/GenBank/DDBJ whole genome shotgun (WGS) entry which is preliminary data.</text>
</comment>
<dbReference type="InterPro" id="IPR004358">
    <property type="entry name" value="Sig_transdc_His_kin-like_C"/>
</dbReference>
<dbReference type="InterPro" id="IPR005467">
    <property type="entry name" value="His_kinase_dom"/>
</dbReference>
<dbReference type="PANTHER" id="PTHR45453">
    <property type="entry name" value="PHOSPHATE REGULON SENSOR PROTEIN PHOR"/>
    <property type="match status" value="1"/>
</dbReference>
<organism evidence="12 13">
    <name type="scientific">Blautia obeum</name>
    <dbReference type="NCBI Taxonomy" id="40520"/>
    <lineage>
        <taxon>Bacteria</taxon>
        <taxon>Bacillati</taxon>
        <taxon>Bacillota</taxon>
        <taxon>Clostridia</taxon>
        <taxon>Lachnospirales</taxon>
        <taxon>Lachnospiraceae</taxon>
        <taxon>Blautia</taxon>
    </lineage>
</organism>
<dbReference type="EMBL" id="PSQG01000013">
    <property type="protein sequence ID" value="RCH43522.1"/>
    <property type="molecule type" value="Genomic_DNA"/>
</dbReference>
<dbReference type="SMART" id="SM00387">
    <property type="entry name" value="HATPase_c"/>
    <property type="match status" value="1"/>
</dbReference>
<feature type="coiled-coil region" evidence="9">
    <location>
        <begin position="202"/>
        <end position="232"/>
    </location>
</feature>
<evidence type="ECO:0000256" key="3">
    <source>
        <dbReference type="ARBA" id="ARBA00012438"/>
    </source>
</evidence>
<evidence type="ECO:0000256" key="2">
    <source>
        <dbReference type="ARBA" id="ARBA00004370"/>
    </source>
</evidence>
<dbReference type="CDD" id="cd00082">
    <property type="entry name" value="HisKA"/>
    <property type="match status" value="1"/>
</dbReference>
<dbReference type="FunFam" id="1.10.287.130:FF:000001">
    <property type="entry name" value="Two-component sensor histidine kinase"/>
    <property type="match status" value="1"/>
</dbReference>
<evidence type="ECO:0000313" key="13">
    <source>
        <dbReference type="Proteomes" id="UP000253208"/>
    </source>
</evidence>
<dbReference type="GO" id="GO:0005886">
    <property type="term" value="C:plasma membrane"/>
    <property type="evidence" value="ECO:0007669"/>
    <property type="project" value="TreeGrafter"/>
</dbReference>
<dbReference type="SUPFAM" id="SSF55874">
    <property type="entry name" value="ATPase domain of HSP90 chaperone/DNA topoisomerase II/histidine kinase"/>
    <property type="match status" value="1"/>
</dbReference>
<dbReference type="InterPro" id="IPR031967">
    <property type="entry name" value="PhoR_single_Cache-like_dom"/>
</dbReference>
<accession>A0A367FYJ5</accession>
<feature type="transmembrane region" description="Helical" evidence="10">
    <location>
        <begin position="12"/>
        <end position="29"/>
    </location>
</feature>
<evidence type="ECO:0000256" key="6">
    <source>
        <dbReference type="ARBA" id="ARBA00022777"/>
    </source>
</evidence>
<name>A0A367FYJ5_9FIRM</name>
<dbReference type="FunFam" id="3.30.565.10:FF:000006">
    <property type="entry name" value="Sensor histidine kinase WalK"/>
    <property type="match status" value="1"/>
</dbReference>
<proteinExistence type="predicted"/>
<evidence type="ECO:0000259" key="11">
    <source>
        <dbReference type="PROSITE" id="PS50109"/>
    </source>
</evidence>
<dbReference type="CDD" id="cd18774">
    <property type="entry name" value="PDC2_HK_sensor"/>
    <property type="match status" value="1"/>
</dbReference>
<reference evidence="12 13" key="1">
    <citation type="submission" date="2018-02" db="EMBL/GenBank/DDBJ databases">
        <title>Complete genome sequencing of Faecalibacterium prausnitzii strains isolated from the human gut.</title>
        <authorList>
            <person name="Fitzgerald B.C."/>
            <person name="Shkoporov A.N."/>
            <person name="Ross P.R."/>
            <person name="Hill C."/>
        </authorList>
    </citation>
    <scope>NUCLEOTIDE SEQUENCE [LARGE SCALE GENOMIC DNA]</scope>
    <source>
        <strain evidence="12 13">APC942/31-1</strain>
    </source>
</reference>
<keyword evidence="6 12" id="KW-0418">Kinase</keyword>
<dbReference type="PROSITE" id="PS50109">
    <property type="entry name" value="HIS_KIN"/>
    <property type="match status" value="1"/>
</dbReference>
<evidence type="ECO:0000256" key="5">
    <source>
        <dbReference type="ARBA" id="ARBA00022679"/>
    </source>
</evidence>
<dbReference type="InterPro" id="IPR050351">
    <property type="entry name" value="BphY/WalK/GraS-like"/>
</dbReference>
<keyword evidence="10" id="KW-0812">Transmembrane</keyword>
<protein>
    <recommendedName>
        <fullName evidence="3">histidine kinase</fullName>
        <ecNumber evidence="3">2.7.13.3</ecNumber>
    </recommendedName>
</protein>
<evidence type="ECO:0000256" key="1">
    <source>
        <dbReference type="ARBA" id="ARBA00000085"/>
    </source>
</evidence>
<evidence type="ECO:0000256" key="8">
    <source>
        <dbReference type="ARBA" id="ARBA00023136"/>
    </source>
</evidence>
<comment type="subcellular location">
    <subcellularLocation>
        <location evidence="2">Membrane</location>
    </subcellularLocation>
</comment>
<dbReference type="RefSeq" id="WP_114002247.1">
    <property type="nucleotide sequence ID" value="NZ_PSQG01000013.1"/>
</dbReference>
<dbReference type="Gene3D" id="1.10.287.130">
    <property type="match status" value="1"/>
</dbReference>
<evidence type="ECO:0000256" key="7">
    <source>
        <dbReference type="ARBA" id="ARBA00023012"/>
    </source>
</evidence>
<feature type="domain" description="Histidine kinase" evidence="11">
    <location>
        <begin position="232"/>
        <end position="447"/>
    </location>
</feature>
<dbReference type="GO" id="GO:0016036">
    <property type="term" value="P:cellular response to phosphate starvation"/>
    <property type="evidence" value="ECO:0007669"/>
    <property type="project" value="TreeGrafter"/>
</dbReference>
<dbReference type="InterPro" id="IPR003594">
    <property type="entry name" value="HATPase_dom"/>
</dbReference>
<dbReference type="InterPro" id="IPR003661">
    <property type="entry name" value="HisK_dim/P_dom"/>
</dbReference>
<evidence type="ECO:0000256" key="10">
    <source>
        <dbReference type="SAM" id="Phobius"/>
    </source>
</evidence>
<dbReference type="CDD" id="cd00075">
    <property type="entry name" value="HATPase"/>
    <property type="match status" value="1"/>
</dbReference>
<dbReference type="Proteomes" id="UP000253208">
    <property type="component" value="Unassembled WGS sequence"/>
</dbReference>
<keyword evidence="8 10" id="KW-0472">Membrane</keyword>
<dbReference type="InterPro" id="IPR036097">
    <property type="entry name" value="HisK_dim/P_sf"/>
</dbReference>
<dbReference type="Pfam" id="PF00512">
    <property type="entry name" value="HisKA"/>
    <property type="match status" value="1"/>
</dbReference>
<dbReference type="GO" id="GO:0000155">
    <property type="term" value="F:phosphorelay sensor kinase activity"/>
    <property type="evidence" value="ECO:0007669"/>
    <property type="project" value="InterPro"/>
</dbReference>
<dbReference type="AlphaFoldDB" id="A0A367FYJ5"/>
<sequence>MKKKILHHTSIMIIFAVLVTFLAASVVTYNKLNTYMQRGVREEAQYICLAMDEYGDSFLTKKLRTVSSSRVTLIRKDGTVLYDSEASPKKLANHSDRPEFIQAEKNGKSESIRYSETFAKKTFYYAVKLDDGNVLRVGKTVDSIYSTWISSLAVLGLLMLLVLILEFVFAQRQTRELIRPVNDLDLEHPLNNVCYEELRPLLVRVDEQNRQIRQQVKELKEAEEIRKEFSANVSHELKTPLMSISGYAELMMNGMVPADHIREFSGRIYHESIRLSNLVADIIQLSRLDESNSEVPFEEVDLYELAEDVRNNLRHPAGKKNIFLELAGSAEKIKGVRHVLYEMLFNIADNAVRYTEQNGHVRIMVGNRKGHPFYCVADDGIGIPKSEQGRIFERFYRVDKSHSRQTGGTGLGLSIVKHGATLHHAQINVESEQGVGTRMEIVFPENTSDRK</sequence>
<comment type="catalytic activity">
    <reaction evidence="1">
        <text>ATP + protein L-histidine = ADP + protein N-phospho-L-histidine.</text>
        <dbReference type="EC" id="2.7.13.3"/>
    </reaction>
</comment>
<keyword evidence="4" id="KW-0597">Phosphoprotein</keyword>
<keyword evidence="7" id="KW-0902">Two-component regulatory system</keyword>
<keyword evidence="9" id="KW-0175">Coiled coil</keyword>
<dbReference type="PANTHER" id="PTHR45453:SF1">
    <property type="entry name" value="PHOSPHATE REGULON SENSOR PROTEIN PHOR"/>
    <property type="match status" value="1"/>
</dbReference>
<dbReference type="EC" id="2.7.13.3" evidence="3"/>
<dbReference type="PRINTS" id="PR00344">
    <property type="entry name" value="BCTRLSENSOR"/>
</dbReference>
<evidence type="ECO:0000313" key="12">
    <source>
        <dbReference type="EMBL" id="RCH43522.1"/>
    </source>
</evidence>
<dbReference type="GO" id="GO:0004721">
    <property type="term" value="F:phosphoprotein phosphatase activity"/>
    <property type="evidence" value="ECO:0007669"/>
    <property type="project" value="TreeGrafter"/>
</dbReference>
<dbReference type="Gene3D" id="3.30.565.10">
    <property type="entry name" value="Histidine kinase-like ATPase, C-terminal domain"/>
    <property type="match status" value="1"/>
</dbReference>
<dbReference type="Pfam" id="PF16736">
    <property type="entry name" value="sCache_like"/>
    <property type="match status" value="1"/>
</dbReference>
<gene>
    <name evidence="12" type="ORF">C4886_10090</name>
</gene>
<evidence type="ECO:0000256" key="9">
    <source>
        <dbReference type="SAM" id="Coils"/>
    </source>
</evidence>
<feature type="transmembrane region" description="Helical" evidence="10">
    <location>
        <begin position="148"/>
        <end position="169"/>
    </location>
</feature>
<keyword evidence="5" id="KW-0808">Transferase</keyword>
<dbReference type="Pfam" id="PF02518">
    <property type="entry name" value="HATPase_c"/>
    <property type="match status" value="1"/>
</dbReference>